<dbReference type="AlphaFoldDB" id="A0A0C9TIN7"/>
<dbReference type="EMBL" id="KN819402">
    <property type="protein sequence ID" value="KIJ10598.1"/>
    <property type="molecule type" value="Genomic_DNA"/>
</dbReference>
<reference evidence="1 2" key="1">
    <citation type="submission" date="2014-06" db="EMBL/GenBank/DDBJ databases">
        <authorList>
            <consortium name="DOE Joint Genome Institute"/>
            <person name="Kuo A."/>
            <person name="Kohler A."/>
            <person name="Nagy L.G."/>
            <person name="Floudas D."/>
            <person name="Copeland A."/>
            <person name="Barry K.W."/>
            <person name="Cichocki N."/>
            <person name="Veneault-Fourrey C."/>
            <person name="LaButti K."/>
            <person name="Lindquist E.A."/>
            <person name="Lipzen A."/>
            <person name="Lundell T."/>
            <person name="Morin E."/>
            <person name="Murat C."/>
            <person name="Sun H."/>
            <person name="Tunlid A."/>
            <person name="Henrissat B."/>
            <person name="Grigoriev I.V."/>
            <person name="Hibbett D.S."/>
            <person name="Martin F."/>
            <person name="Nordberg H.P."/>
            <person name="Cantor M.N."/>
            <person name="Hua S.X."/>
        </authorList>
    </citation>
    <scope>NUCLEOTIDE SEQUENCE [LARGE SCALE GENOMIC DNA]</scope>
    <source>
        <strain evidence="1 2">ATCC 200175</strain>
    </source>
</reference>
<keyword evidence="2" id="KW-1185">Reference proteome</keyword>
<dbReference type="OrthoDB" id="444848at2759"/>
<dbReference type="HOGENOM" id="CLU_000384_22_9_1"/>
<organism evidence="1 2">
    <name type="scientific">Paxillus involutus ATCC 200175</name>
    <dbReference type="NCBI Taxonomy" id="664439"/>
    <lineage>
        <taxon>Eukaryota</taxon>
        <taxon>Fungi</taxon>
        <taxon>Dikarya</taxon>
        <taxon>Basidiomycota</taxon>
        <taxon>Agaricomycotina</taxon>
        <taxon>Agaricomycetes</taxon>
        <taxon>Agaricomycetidae</taxon>
        <taxon>Boletales</taxon>
        <taxon>Paxilineae</taxon>
        <taxon>Paxillaceae</taxon>
        <taxon>Paxillus</taxon>
    </lineage>
</organism>
<proteinExistence type="predicted"/>
<sequence>SNFSPGSLVLVQNSRVKKELNQKTKPWYTDPMVVLHWATGGLYLLAELDGSVSKLHFAAFCLLPY</sequence>
<feature type="non-terminal residue" evidence="1">
    <location>
        <position position="65"/>
    </location>
</feature>
<accession>A0A0C9TIN7</accession>
<name>A0A0C9TIN7_PAXIN</name>
<reference evidence="2" key="2">
    <citation type="submission" date="2015-01" db="EMBL/GenBank/DDBJ databases">
        <title>Evolutionary Origins and Diversification of the Mycorrhizal Mutualists.</title>
        <authorList>
            <consortium name="DOE Joint Genome Institute"/>
            <consortium name="Mycorrhizal Genomics Consortium"/>
            <person name="Kohler A."/>
            <person name="Kuo A."/>
            <person name="Nagy L.G."/>
            <person name="Floudas D."/>
            <person name="Copeland A."/>
            <person name="Barry K.W."/>
            <person name="Cichocki N."/>
            <person name="Veneault-Fourrey C."/>
            <person name="LaButti K."/>
            <person name="Lindquist E.A."/>
            <person name="Lipzen A."/>
            <person name="Lundell T."/>
            <person name="Morin E."/>
            <person name="Murat C."/>
            <person name="Riley R."/>
            <person name="Ohm R."/>
            <person name="Sun H."/>
            <person name="Tunlid A."/>
            <person name="Henrissat B."/>
            <person name="Grigoriev I.V."/>
            <person name="Hibbett D.S."/>
            <person name="Martin F."/>
        </authorList>
    </citation>
    <scope>NUCLEOTIDE SEQUENCE [LARGE SCALE GENOMIC DNA]</scope>
    <source>
        <strain evidence="2">ATCC 200175</strain>
    </source>
</reference>
<dbReference type="Proteomes" id="UP000053647">
    <property type="component" value="Unassembled WGS sequence"/>
</dbReference>
<evidence type="ECO:0000313" key="2">
    <source>
        <dbReference type="Proteomes" id="UP000053647"/>
    </source>
</evidence>
<evidence type="ECO:0000313" key="1">
    <source>
        <dbReference type="EMBL" id="KIJ10598.1"/>
    </source>
</evidence>
<gene>
    <name evidence="1" type="ORF">PAXINDRAFT_38504</name>
</gene>
<protein>
    <submittedName>
        <fullName evidence="1">Uncharacterized protein</fullName>
    </submittedName>
</protein>
<feature type="non-terminal residue" evidence="1">
    <location>
        <position position="1"/>
    </location>
</feature>